<dbReference type="NCBIfam" id="NF037995">
    <property type="entry name" value="TRAP_S1"/>
    <property type="match status" value="1"/>
</dbReference>
<keyword evidence="4" id="KW-1185">Reference proteome</keyword>
<dbReference type="PANTHER" id="PTHR33376">
    <property type="match status" value="1"/>
</dbReference>
<dbReference type="RefSeq" id="WP_223021313.1">
    <property type="nucleotide sequence ID" value="NZ_CP078143.1"/>
</dbReference>
<protein>
    <submittedName>
        <fullName evidence="3">TRAP transporter substrate-binding protein</fullName>
    </submittedName>
</protein>
<dbReference type="InterPro" id="IPR038404">
    <property type="entry name" value="TRAP_DctP_sf"/>
</dbReference>
<name>A0ABW0T9C0_9HYPH</name>
<sequence length="333" mass="36095">MTKLTLSTSALCAALLAFTAMPAEAQDELGLAHFMPPAHTLHTEVFVPLQDKIAKATDGKIALRIYPAGELGAGPNQQYDRALRGVADMVFGLPGYTSSTFPRTLLLELPGALPDAQEAVDMIWDNIDQFAPDFERVELLGLWTATPTLIATRGKPVRSLKDLEGMTIRAPSVLGAEFLAEWGANPVNIPASDLYTSLETGVIDGVMTGPDGIRSFRLYEVLDYITRDFPGGVSTFYVIANKDQWAALPEEQRAELEALFGRTISADGQAAYRWAADEAYKLFDTVDGLEVITLDEGEAGRIIEAIEPQIAAYKSQLKKSGIDAEAILSALEE</sequence>
<accession>A0ABW0T9C0</accession>
<gene>
    <name evidence="3" type="ORF">ACFPOD_09600</name>
</gene>
<reference evidence="4" key="1">
    <citation type="journal article" date="2019" name="Int. J. Syst. Evol. Microbiol.">
        <title>The Global Catalogue of Microorganisms (GCM) 10K type strain sequencing project: providing services to taxonomists for standard genome sequencing and annotation.</title>
        <authorList>
            <consortium name="The Broad Institute Genomics Platform"/>
            <consortium name="The Broad Institute Genome Sequencing Center for Infectious Disease"/>
            <person name="Wu L."/>
            <person name="Ma J."/>
        </authorList>
    </citation>
    <scope>NUCLEOTIDE SEQUENCE [LARGE SCALE GENOMIC DNA]</scope>
    <source>
        <strain evidence="4">JCM 3366</strain>
    </source>
</reference>
<evidence type="ECO:0000313" key="3">
    <source>
        <dbReference type="EMBL" id="MFC5585368.1"/>
    </source>
</evidence>
<proteinExistence type="predicted"/>
<dbReference type="Proteomes" id="UP001596107">
    <property type="component" value="Unassembled WGS sequence"/>
</dbReference>
<feature type="signal peptide" evidence="2">
    <location>
        <begin position="1"/>
        <end position="25"/>
    </location>
</feature>
<feature type="chain" id="PRO_5045299061" evidence="2">
    <location>
        <begin position="26"/>
        <end position="333"/>
    </location>
</feature>
<dbReference type="InterPro" id="IPR018389">
    <property type="entry name" value="DctP_fam"/>
</dbReference>
<organism evidence="3 4">
    <name type="scientific">Nitratireductor kimnyeongensis</name>
    <dbReference type="NCBI Taxonomy" id="430679"/>
    <lineage>
        <taxon>Bacteria</taxon>
        <taxon>Pseudomonadati</taxon>
        <taxon>Pseudomonadota</taxon>
        <taxon>Alphaproteobacteria</taxon>
        <taxon>Hyphomicrobiales</taxon>
        <taxon>Phyllobacteriaceae</taxon>
        <taxon>Nitratireductor</taxon>
    </lineage>
</organism>
<comment type="caution">
    <text evidence="3">The sequence shown here is derived from an EMBL/GenBank/DDBJ whole genome shotgun (WGS) entry which is preliminary data.</text>
</comment>
<keyword evidence="1 2" id="KW-0732">Signal</keyword>
<evidence type="ECO:0000313" key="4">
    <source>
        <dbReference type="Proteomes" id="UP001596107"/>
    </source>
</evidence>
<evidence type="ECO:0000256" key="2">
    <source>
        <dbReference type="SAM" id="SignalP"/>
    </source>
</evidence>
<dbReference type="PANTHER" id="PTHR33376:SF15">
    <property type="entry name" value="BLL6794 PROTEIN"/>
    <property type="match status" value="1"/>
</dbReference>
<dbReference type="CDD" id="cd13665">
    <property type="entry name" value="PBP2_TRAP_Dctp3_4"/>
    <property type="match status" value="1"/>
</dbReference>
<dbReference type="Pfam" id="PF03480">
    <property type="entry name" value="DctP"/>
    <property type="match status" value="1"/>
</dbReference>
<dbReference type="Gene3D" id="3.40.190.170">
    <property type="entry name" value="Bacterial extracellular solute-binding protein, family 7"/>
    <property type="match status" value="1"/>
</dbReference>
<dbReference type="SUPFAM" id="SSF53850">
    <property type="entry name" value="Periplasmic binding protein-like II"/>
    <property type="match status" value="1"/>
</dbReference>
<evidence type="ECO:0000256" key="1">
    <source>
        <dbReference type="ARBA" id="ARBA00022729"/>
    </source>
</evidence>
<dbReference type="EMBL" id="JBHSNB010000002">
    <property type="protein sequence ID" value="MFC5585368.1"/>
    <property type="molecule type" value="Genomic_DNA"/>
</dbReference>